<keyword evidence="4 8" id="KW-1133">Transmembrane helix</keyword>
<dbReference type="PANTHER" id="PTHR42643:SF30">
    <property type="entry name" value="IONOTROPIC RECEPTOR 40A-RELATED"/>
    <property type="match status" value="1"/>
</dbReference>
<evidence type="ECO:0000256" key="7">
    <source>
        <dbReference type="ARBA" id="ARBA00023180"/>
    </source>
</evidence>
<evidence type="ECO:0000256" key="4">
    <source>
        <dbReference type="ARBA" id="ARBA00022989"/>
    </source>
</evidence>
<evidence type="ECO:0000256" key="6">
    <source>
        <dbReference type="ARBA" id="ARBA00023170"/>
    </source>
</evidence>
<sequence>MNNLYNEKNYLSRKLKSFVLDYNELKSTVGGAIDQVCSGEKVIFLMDDWGVRTSMPSNCELVAFDQEHLVNMAFTFMKNSPYSSLFNYYLQKFRDYGILHVLRTRESVNLITSIPIFLILLFGILLSLLILICEKIHFHIYSMYTIRHHEFSKSKTNYWKPLIR</sequence>
<keyword evidence="5 8" id="KW-0472">Membrane</keyword>
<accession>A0AAJ7DYA7</accession>
<feature type="transmembrane region" description="Helical" evidence="8">
    <location>
        <begin position="110"/>
        <end position="133"/>
    </location>
</feature>
<name>A0AAJ7DYA7_9HYME</name>
<dbReference type="PANTHER" id="PTHR42643">
    <property type="entry name" value="IONOTROPIC RECEPTOR 20A-RELATED"/>
    <property type="match status" value="1"/>
</dbReference>
<evidence type="ECO:0000256" key="3">
    <source>
        <dbReference type="ARBA" id="ARBA00022692"/>
    </source>
</evidence>
<keyword evidence="3 8" id="KW-0812">Transmembrane</keyword>
<dbReference type="GO" id="GO:0005886">
    <property type="term" value="C:plasma membrane"/>
    <property type="evidence" value="ECO:0007669"/>
    <property type="project" value="UniProtKB-SubCell"/>
</dbReference>
<evidence type="ECO:0000256" key="8">
    <source>
        <dbReference type="SAM" id="Phobius"/>
    </source>
</evidence>
<dbReference type="GeneID" id="105364581"/>
<proteinExistence type="predicted"/>
<dbReference type="KEGG" id="csol:105364581"/>
<evidence type="ECO:0000256" key="5">
    <source>
        <dbReference type="ARBA" id="ARBA00023136"/>
    </source>
</evidence>
<evidence type="ECO:0000256" key="2">
    <source>
        <dbReference type="ARBA" id="ARBA00022475"/>
    </source>
</evidence>
<reference evidence="10" key="1">
    <citation type="submission" date="2025-08" db="UniProtKB">
        <authorList>
            <consortium name="RefSeq"/>
        </authorList>
    </citation>
    <scope>IDENTIFICATION</scope>
</reference>
<evidence type="ECO:0000313" key="9">
    <source>
        <dbReference type="Proteomes" id="UP000695007"/>
    </source>
</evidence>
<dbReference type="Proteomes" id="UP000695007">
    <property type="component" value="Unplaced"/>
</dbReference>
<keyword evidence="2" id="KW-1003">Cell membrane</keyword>
<gene>
    <name evidence="10" type="primary">LOC105364581</name>
</gene>
<dbReference type="Gene3D" id="3.40.190.10">
    <property type="entry name" value="Periplasmic binding protein-like II"/>
    <property type="match status" value="2"/>
</dbReference>
<comment type="subcellular location">
    <subcellularLocation>
        <location evidence="1">Cell membrane</location>
        <topology evidence="1">Multi-pass membrane protein</topology>
    </subcellularLocation>
</comment>
<dbReference type="AlphaFoldDB" id="A0AAJ7DYA7"/>
<evidence type="ECO:0000256" key="1">
    <source>
        <dbReference type="ARBA" id="ARBA00004651"/>
    </source>
</evidence>
<dbReference type="RefSeq" id="XP_011500863.1">
    <property type="nucleotide sequence ID" value="XM_011502561.1"/>
</dbReference>
<keyword evidence="7" id="KW-0325">Glycoprotein</keyword>
<organism evidence="9 10">
    <name type="scientific">Ceratosolen solmsi marchali</name>
    <dbReference type="NCBI Taxonomy" id="326594"/>
    <lineage>
        <taxon>Eukaryota</taxon>
        <taxon>Metazoa</taxon>
        <taxon>Ecdysozoa</taxon>
        <taxon>Arthropoda</taxon>
        <taxon>Hexapoda</taxon>
        <taxon>Insecta</taxon>
        <taxon>Pterygota</taxon>
        <taxon>Neoptera</taxon>
        <taxon>Endopterygota</taxon>
        <taxon>Hymenoptera</taxon>
        <taxon>Apocrita</taxon>
        <taxon>Proctotrupomorpha</taxon>
        <taxon>Chalcidoidea</taxon>
        <taxon>Agaonidae</taxon>
        <taxon>Agaoninae</taxon>
        <taxon>Ceratosolen</taxon>
    </lineage>
</organism>
<protein>
    <submittedName>
        <fullName evidence="10">Uncharacterized protein LOC105364581</fullName>
    </submittedName>
</protein>
<evidence type="ECO:0000313" key="10">
    <source>
        <dbReference type="RefSeq" id="XP_011500863.1"/>
    </source>
</evidence>
<keyword evidence="6" id="KW-0675">Receptor</keyword>
<keyword evidence="9" id="KW-1185">Reference proteome</keyword>
<dbReference type="InterPro" id="IPR052192">
    <property type="entry name" value="Insect_Ionotropic_Sensory_Rcpt"/>
</dbReference>